<name>F0SN26_RUBBR</name>
<dbReference type="AlphaFoldDB" id="F0SN26"/>
<keyword evidence="7 15" id="KW-1133">Transmembrane helix</keyword>
<feature type="binding site" evidence="14">
    <location>
        <position position="44"/>
    </location>
    <ligand>
        <name>Mg(2+)</name>
        <dbReference type="ChEBI" id="CHEBI:18420"/>
        <label>2</label>
    </ligand>
</feature>
<feature type="domain" description="FeoB-type G" evidence="17">
    <location>
        <begin position="22"/>
        <end position="189"/>
    </location>
</feature>
<protein>
    <recommendedName>
        <fullName evidence="12 15">Ferrous iron transport protein B</fullName>
    </recommendedName>
</protein>
<evidence type="ECO:0000313" key="19">
    <source>
        <dbReference type="Proteomes" id="UP000006860"/>
    </source>
</evidence>
<evidence type="ECO:0000256" key="7">
    <source>
        <dbReference type="ARBA" id="ARBA00022989"/>
    </source>
</evidence>
<feature type="binding site" evidence="13">
    <location>
        <begin position="75"/>
        <end position="78"/>
    </location>
    <ligand>
        <name>GTP</name>
        <dbReference type="ChEBI" id="CHEBI:37565"/>
        <label>1</label>
    </ligand>
</feature>
<evidence type="ECO:0000256" key="9">
    <source>
        <dbReference type="ARBA" id="ARBA00023065"/>
    </source>
</evidence>
<comment type="similarity">
    <text evidence="15">Belongs to the TRAFAC class TrmE-Era-EngA-EngB-Septin-like GTPase superfamily. FeoB GTPase (TC 9.A.8) family.</text>
</comment>
<feature type="transmembrane region" description="Helical" evidence="15">
    <location>
        <begin position="548"/>
        <end position="569"/>
    </location>
</feature>
<keyword evidence="6 13" id="KW-0547">Nucleotide-binding</keyword>
<accession>F0SN26</accession>
<feature type="transmembrane region" description="Helical" evidence="15">
    <location>
        <begin position="718"/>
        <end position="740"/>
    </location>
</feature>
<dbReference type="GO" id="GO:0015093">
    <property type="term" value="F:ferrous iron transmembrane transporter activity"/>
    <property type="evidence" value="ECO:0007669"/>
    <property type="project" value="UniProtKB-UniRule"/>
</dbReference>
<evidence type="ECO:0000256" key="5">
    <source>
        <dbReference type="ARBA" id="ARBA00022692"/>
    </source>
</evidence>
<feature type="transmembrane region" description="Helical" evidence="15">
    <location>
        <begin position="315"/>
        <end position="336"/>
    </location>
</feature>
<dbReference type="InterPro" id="IPR030389">
    <property type="entry name" value="G_FEOB_dom"/>
</dbReference>
<dbReference type="InterPro" id="IPR050860">
    <property type="entry name" value="FeoB_GTPase"/>
</dbReference>
<dbReference type="NCBIfam" id="TIGR00231">
    <property type="entry name" value="small_GTP"/>
    <property type="match status" value="1"/>
</dbReference>
<dbReference type="InterPro" id="IPR005225">
    <property type="entry name" value="Small_GTP-bd"/>
</dbReference>
<keyword evidence="9" id="KW-0406">Ion transport</keyword>
<organism evidence="18 19">
    <name type="scientific">Rubinisphaera brasiliensis (strain ATCC 49424 / DSM 5305 / JCM 21570 / IAM 15109 / NBRC 103401 / IFAM 1448)</name>
    <name type="common">Planctomyces brasiliensis</name>
    <dbReference type="NCBI Taxonomy" id="756272"/>
    <lineage>
        <taxon>Bacteria</taxon>
        <taxon>Pseudomonadati</taxon>
        <taxon>Planctomycetota</taxon>
        <taxon>Planctomycetia</taxon>
        <taxon>Planctomycetales</taxon>
        <taxon>Planctomycetaceae</taxon>
        <taxon>Rubinisphaera</taxon>
    </lineage>
</organism>
<dbReference type="InterPro" id="IPR011642">
    <property type="entry name" value="Gate_dom"/>
</dbReference>
<comment type="caution">
    <text evidence="15">Lacks conserved residue(s) required for the propagation of feature annotation.</text>
</comment>
<dbReference type="Pfam" id="PF02421">
    <property type="entry name" value="FeoB_N"/>
    <property type="match status" value="1"/>
</dbReference>
<evidence type="ECO:0000256" key="12">
    <source>
        <dbReference type="NCBIfam" id="TIGR00437"/>
    </source>
</evidence>
<reference evidence="19" key="1">
    <citation type="submission" date="2011-02" db="EMBL/GenBank/DDBJ databases">
        <title>The complete genome of Planctomyces brasiliensis DSM 5305.</title>
        <authorList>
            <person name="Lucas S."/>
            <person name="Copeland A."/>
            <person name="Lapidus A."/>
            <person name="Bruce D."/>
            <person name="Goodwin L."/>
            <person name="Pitluck S."/>
            <person name="Kyrpides N."/>
            <person name="Mavromatis K."/>
            <person name="Pagani I."/>
            <person name="Ivanova N."/>
            <person name="Ovchinnikova G."/>
            <person name="Lu M."/>
            <person name="Detter J.C."/>
            <person name="Han C."/>
            <person name="Land M."/>
            <person name="Hauser L."/>
            <person name="Markowitz V."/>
            <person name="Cheng J.-F."/>
            <person name="Hugenholtz P."/>
            <person name="Woyke T."/>
            <person name="Wu D."/>
            <person name="Tindall B."/>
            <person name="Pomrenke H.G."/>
            <person name="Brambilla E."/>
            <person name="Klenk H.-P."/>
            <person name="Eisen J.A."/>
        </authorList>
    </citation>
    <scope>NUCLEOTIDE SEQUENCE [LARGE SCALE GENOMIC DNA]</scope>
    <source>
        <strain evidence="19">ATCC 49424 / DSM 5305 / JCM 21570 / NBRC 103401 / IFAM 1448</strain>
    </source>
</reference>
<evidence type="ECO:0000256" key="6">
    <source>
        <dbReference type="ARBA" id="ARBA00022741"/>
    </source>
</evidence>
<evidence type="ECO:0000259" key="17">
    <source>
        <dbReference type="PROSITE" id="PS51711"/>
    </source>
</evidence>
<feature type="binding site" evidence="13">
    <location>
        <begin position="54"/>
        <end position="58"/>
    </location>
    <ligand>
        <name>GTP</name>
        <dbReference type="ChEBI" id="CHEBI:37565"/>
        <label>1</label>
    </ligand>
</feature>
<evidence type="ECO:0000256" key="13">
    <source>
        <dbReference type="PIRSR" id="PIRSR603373-1"/>
    </source>
</evidence>
<dbReference type="Pfam" id="PF07664">
    <property type="entry name" value="FeoB_C"/>
    <property type="match status" value="1"/>
</dbReference>
<evidence type="ECO:0000256" key="4">
    <source>
        <dbReference type="ARBA" id="ARBA00022496"/>
    </source>
</evidence>
<dbReference type="OrthoDB" id="9809127at2"/>
<dbReference type="GO" id="GO:0046872">
    <property type="term" value="F:metal ion binding"/>
    <property type="evidence" value="ECO:0007669"/>
    <property type="project" value="UniProtKB-KW"/>
</dbReference>
<dbReference type="CDD" id="cd01879">
    <property type="entry name" value="FeoB"/>
    <property type="match status" value="1"/>
</dbReference>
<feature type="transmembrane region" description="Helical" evidence="15">
    <location>
        <begin position="371"/>
        <end position="395"/>
    </location>
</feature>
<keyword evidence="14" id="KW-0479">Metal-binding</keyword>
<feature type="binding site" evidence="14">
    <location>
        <position position="40"/>
    </location>
    <ligand>
        <name>Mg(2+)</name>
        <dbReference type="ChEBI" id="CHEBI:18420"/>
        <label>2</label>
    </ligand>
</feature>
<evidence type="ECO:0000256" key="1">
    <source>
        <dbReference type="ARBA" id="ARBA00004651"/>
    </source>
</evidence>
<evidence type="ECO:0000256" key="8">
    <source>
        <dbReference type="ARBA" id="ARBA00023004"/>
    </source>
</evidence>
<feature type="region of interest" description="Disordered" evidence="16">
    <location>
        <begin position="1"/>
        <end position="25"/>
    </location>
</feature>
<gene>
    <name evidence="18" type="ordered locus">Plabr_3458</name>
</gene>
<dbReference type="InterPro" id="IPR006073">
    <property type="entry name" value="GTP-bd"/>
</dbReference>
<keyword evidence="19" id="KW-1185">Reference proteome</keyword>
<feature type="transmembrane region" description="Helical" evidence="15">
    <location>
        <begin position="491"/>
        <end position="510"/>
    </location>
</feature>
<dbReference type="eggNOG" id="COG0370">
    <property type="taxonomic scope" value="Bacteria"/>
</dbReference>
<dbReference type="SUPFAM" id="SSF52540">
    <property type="entry name" value="P-loop containing nucleoside triphosphate hydrolases"/>
    <property type="match status" value="1"/>
</dbReference>
<feature type="transmembrane region" description="Helical" evidence="15">
    <location>
        <begin position="690"/>
        <end position="711"/>
    </location>
</feature>
<dbReference type="PANTHER" id="PTHR43185:SF1">
    <property type="entry name" value="FE(2+) TRANSPORTER FEOB"/>
    <property type="match status" value="1"/>
</dbReference>
<dbReference type="PRINTS" id="PR00326">
    <property type="entry name" value="GTP1OBG"/>
</dbReference>
<sequence>MSTSSTPAPDQPKPAGKPKAPSHHVALIGNPNTGKSTLFNRLSGMNAHVGNYPGVTVEKKVGRYRNAGETIHVVDLPGTYSLSPRTADEMVSVQVLLGEQKDLPPIDAVLCIVDSLQLQRNFYLVSQILDMQRPTILVLNMSDEVERQNMKIDAAALEKRLGVPVVPIAARSGQGIDELKTRLHDLLAKPTKEEQTPDSYPSKKFPDAFLTTCQELQQAVEEKTGNALPDYLAERLLLDVHGETERVVLKGHPELGETLAQMRQALTQNGCPIPAIEPRVRYSWAREVLQDVITQPTEENKPHQDGVDRWLTHRWAGPLIFAGVMLLMFQAIYTWAGPLMDLIESLQGNAADAVIAGLPPGALRSLIVDGLIGGVGSVVVFLPQIAILFLFIALLEDCGYMARAAYIMDRVMSKFGLSGKSFVPLMSSYACAIPGIMATRTIEDRKDRMVTILIAPLMSCSARLPVYLLMINAFVPKQTIPGTWIPLQGTVLFAFYLLGALVAIPIAWLLKSTWFRGEPAPFVLELPRLKWPSAKVAFDRVWDRSKAFVVNAGTLIFATTVLVWAAGYFPSDRTALHLIDAQIEQSSEQVDESALEGLQKTRKMLASDAINSSFLGMAGHTIEPVVKPLGWDWRIGMSVIASFPAREVVIGTMGTIFSLGGDVDEENADLIDRMHSATHADGSPLFNVPVALSVMVFFALCAQCGATLMVIKRETNSWIWPVVSFSYMTGLAYIGALITYQVGMILLG</sequence>
<evidence type="ECO:0000256" key="16">
    <source>
        <dbReference type="SAM" id="MobiDB-lite"/>
    </source>
</evidence>
<keyword evidence="5 15" id="KW-0812">Transmembrane</keyword>
<dbReference type="InterPro" id="IPR027417">
    <property type="entry name" value="P-loop_NTPase"/>
</dbReference>
<dbReference type="RefSeq" id="WP_013629774.1">
    <property type="nucleotide sequence ID" value="NC_015174.1"/>
</dbReference>
<dbReference type="InterPro" id="IPR003373">
    <property type="entry name" value="Fe2_transport_prot-B"/>
</dbReference>
<evidence type="ECO:0000313" key="18">
    <source>
        <dbReference type="EMBL" id="ADY61055.1"/>
    </source>
</evidence>
<evidence type="ECO:0000256" key="11">
    <source>
        <dbReference type="ARBA" id="ARBA00023136"/>
    </source>
</evidence>
<keyword evidence="3" id="KW-1003">Cell membrane</keyword>
<dbReference type="PANTHER" id="PTHR43185">
    <property type="entry name" value="FERROUS IRON TRANSPORT PROTEIN B"/>
    <property type="match status" value="1"/>
</dbReference>
<proteinExistence type="inferred from homology"/>
<keyword evidence="4 15" id="KW-0410">Iron transport</keyword>
<keyword evidence="14" id="KW-0460">Magnesium</keyword>
<feature type="binding site" evidence="13">
    <location>
        <begin position="140"/>
        <end position="143"/>
    </location>
    <ligand>
        <name>GTP</name>
        <dbReference type="ChEBI" id="CHEBI:37565"/>
        <label>1</label>
    </ligand>
</feature>
<dbReference type="Proteomes" id="UP000006860">
    <property type="component" value="Chromosome"/>
</dbReference>
<evidence type="ECO:0000256" key="10">
    <source>
        <dbReference type="ARBA" id="ARBA00023134"/>
    </source>
</evidence>
<dbReference type="PROSITE" id="PS51711">
    <property type="entry name" value="G_FEOB"/>
    <property type="match status" value="1"/>
</dbReference>
<evidence type="ECO:0000256" key="3">
    <source>
        <dbReference type="ARBA" id="ARBA00022475"/>
    </source>
</evidence>
<dbReference type="STRING" id="756272.Plabr_3458"/>
<comment type="subcellular location">
    <subcellularLocation>
        <location evidence="15">Cell inner membrane</location>
        <topology evidence="15">Multi-pass membrane protein</topology>
    </subcellularLocation>
    <subcellularLocation>
        <location evidence="1">Cell membrane</location>
        <topology evidence="1">Multi-pass membrane protein</topology>
    </subcellularLocation>
</comment>
<evidence type="ECO:0000256" key="14">
    <source>
        <dbReference type="PIRSR" id="PIRSR603373-2"/>
    </source>
</evidence>
<feature type="transmembrane region" description="Helical" evidence="15">
    <location>
        <begin position="450"/>
        <end position="471"/>
    </location>
</feature>
<feature type="binding site" evidence="13">
    <location>
        <begin position="29"/>
        <end position="36"/>
    </location>
    <ligand>
        <name>GTP</name>
        <dbReference type="ChEBI" id="CHEBI:37565"/>
        <label>1</label>
    </ligand>
</feature>
<dbReference type="HOGENOM" id="CLU_013350_3_0_0"/>
<dbReference type="InterPro" id="IPR011640">
    <property type="entry name" value="Fe2_transport_prot_B_C"/>
</dbReference>
<feature type="binding site" evidence="14">
    <location>
        <position position="43"/>
    </location>
    <ligand>
        <name>Mg(2+)</name>
        <dbReference type="ChEBI" id="CHEBI:18420"/>
        <label>2</label>
    </ligand>
</feature>
<keyword evidence="10 13" id="KW-0342">GTP-binding</keyword>
<dbReference type="Pfam" id="PF07670">
    <property type="entry name" value="Gate"/>
    <property type="match status" value="2"/>
</dbReference>
<dbReference type="GO" id="GO:0005525">
    <property type="term" value="F:GTP binding"/>
    <property type="evidence" value="ECO:0007669"/>
    <property type="project" value="UniProtKB-KW"/>
</dbReference>
<dbReference type="NCBIfam" id="TIGR00437">
    <property type="entry name" value="feoB"/>
    <property type="match status" value="1"/>
</dbReference>
<keyword evidence="8 15" id="KW-0408">Iron</keyword>
<evidence type="ECO:0000256" key="2">
    <source>
        <dbReference type="ARBA" id="ARBA00022448"/>
    </source>
</evidence>
<comment type="function">
    <text evidence="15">Probable transporter of a GTP-driven Fe(2+) uptake system.</text>
</comment>
<dbReference type="Gene3D" id="3.40.50.300">
    <property type="entry name" value="P-loop containing nucleotide triphosphate hydrolases"/>
    <property type="match status" value="1"/>
</dbReference>
<dbReference type="KEGG" id="pbs:Plabr_3458"/>
<dbReference type="GO" id="GO:0005886">
    <property type="term" value="C:plasma membrane"/>
    <property type="evidence" value="ECO:0007669"/>
    <property type="project" value="UniProtKB-SubCell"/>
</dbReference>
<dbReference type="EMBL" id="CP002546">
    <property type="protein sequence ID" value="ADY61055.1"/>
    <property type="molecule type" value="Genomic_DNA"/>
</dbReference>
<evidence type="ECO:0000256" key="15">
    <source>
        <dbReference type="RuleBase" id="RU362098"/>
    </source>
</evidence>
<keyword evidence="2 15" id="KW-0813">Transport</keyword>
<keyword evidence="11 15" id="KW-0472">Membrane</keyword>